<comment type="pathway">
    <text evidence="2">Protein modification; protein glycosylation.</text>
</comment>
<keyword evidence="7 16" id="KW-0812">Transmembrane</keyword>
<evidence type="ECO:0000256" key="7">
    <source>
        <dbReference type="ARBA" id="ARBA00022692"/>
    </source>
</evidence>
<feature type="transmembrane region" description="Helical" evidence="16">
    <location>
        <begin position="732"/>
        <end position="752"/>
    </location>
</feature>
<keyword evidence="19" id="KW-1185">Reference proteome</keyword>
<feature type="region of interest" description="Disordered" evidence="15">
    <location>
        <begin position="812"/>
        <end position="984"/>
    </location>
</feature>
<feature type="transmembrane region" description="Helical" evidence="16">
    <location>
        <begin position="675"/>
        <end position="693"/>
    </location>
</feature>
<keyword evidence="12" id="KW-0325">Glycoprotein</keyword>
<feature type="transmembrane region" description="Helical" evidence="16">
    <location>
        <begin position="256"/>
        <end position="272"/>
    </location>
</feature>
<dbReference type="EC" id="2.4.1.109" evidence="4"/>
<dbReference type="PANTHER" id="PTHR10050">
    <property type="entry name" value="DOLICHYL-PHOSPHATE-MANNOSE--PROTEIN MANNOSYLTRANSFERASE"/>
    <property type="match status" value="1"/>
</dbReference>
<evidence type="ECO:0000256" key="2">
    <source>
        <dbReference type="ARBA" id="ARBA00004922"/>
    </source>
</evidence>
<dbReference type="GO" id="GO:0031502">
    <property type="term" value="C:dolichyl-phosphate-mannose-protein mannosyltransferase complex"/>
    <property type="evidence" value="ECO:0007669"/>
    <property type="project" value="UniProtKB-ARBA"/>
</dbReference>
<evidence type="ECO:0000256" key="14">
    <source>
        <dbReference type="ARBA" id="ARBA00045102"/>
    </source>
</evidence>
<feature type="transmembrane region" description="Helical" evidence="16">
    <location>
        <begin position="172"/>
        <end position="193"/>
    </location>
</feature>
<feature type="compositionally biased region" description="Low complexity" evidence="15">
    <location>
        <begin position="953"/>
        <end position="981"/>
    </location>
</feature>
<evidence type="ECO:0000256" key="13">
    <source>
        <dbReference type="ARBA" id="ARBA00045085"/>
    </source>
</evidence>
<keyword evidence="9" id="KW-0256">Endoplasmic reticulum</keyword>
<feature type="transmembrane region" description="Helical" evidence="16">
    <location>
        <begin position="223"/>
        <end position="244"/>
    </location>
</feature>
<evidence type="ECO:0000256" key="3">
    <source>
        <dbReference type="ARBA" id="ARBA00007222"/>
    </source>
</evidence>
<evidence type="ECO:0000256" key="10">
    <source>
        <dbReference type="ARBA" id="ARBA00022989"/>
    </source>
</evidence>
<dbReference type="SUPFAM" id="SSF82109">
    <property type="entry name" value="MIR domain"/>
    <property type="match status" value="1"/>
</dbReference>
<feature type="transmembrane region" description="Helical" evidence="16">
    <location>
        <begin position="699"/>
        <end position="720"/>
    </location>
</feature>
<feature type="domain" description="MIR" evidence="17">
    <location>
        <begin position="363"/>
        <end position="418"/>
    </location>
</feature>
<feature type="transmembrane region" description="Helical" evidence="16">
    <location>
        <begin position="311"/>
        <end position="335"/>
    </location>
</feature>
<proteinExistence type="inferred from homology"/>
<dbReference type="CDD" id="cd23283">
    <property type="entry name" value="beta-trefoil_MIR_PMT1-like"/>
    <property type="match status" value="1"/>
</dbReference>
<dbReference type="InterPro" id="IPR027005">
    <property type="entry name" value="PMT-like"/>
</dbReference>
<dbReference type="Pfam" id="PF16192">
    <property type="entry name" value="PMT_4TMC"/>
    <property type="match status" value="1"/>
</dbReference>
<dbReference type="OrthoDB" id="292747at2759"/>
<feature type="region of interest" description="Disordered" evidence="15">
    <location>
        <begin position="1"/>
        <end position="48"/>
    </location>
</feature>
<comment type="subcellular location">
    <subcellularLocation>
        <location evidence="1">Endoplasmic reticulum membrane</location>
        <topology evidence="1">Multi-pass membrane protein</topology>
    </subcellularLocation>
</comment>
<evidence type="ECO:0000256" key="16">
    <source>
        <dbReference type="SAM" id="Phobius"/>
    </source>
</evidence>
<evidence type="ECO:0000256" key="8">
    <source>
        <dbReference type="ARBA" id="ARBA00022737"/>
    </source>
</evidence>
<gene>
    <name evidence="18" type="ORF">DFP72DRAFT_900493</name>
</gene>
<name>A0A8H6HVT4_9AGAR</name>
<feature type="compositionally biased region" description="Basic and acidic residues" evidence="15">
    <location>
        <begin position="888"/>
        <end position="952"/>
    </location>
</feature>
<dbReference type="AlphaFoldDB" id="A0A8H6HVT4"/>
<keyword evidence="8" id="KW-0677">Repeat</keyword>
<dbReference type="PROSITE" id="PS50919">
    <property type="entry name" value="MIR"/>
    <property type="match status" value="3"/>
</dbReference>
<dbReference type="PANTHER" id="PTHR10050:SF50">
    <property type="entry name" value="DOLICHYL-PHOSPHATE-MANNOSE--PROTEIN MANNOSYLTRANSFERASE 1-RELATED"/>
    <property type="match status" value="1"/>
</dbReference>
<evidence type="ECO:0000256" key="6">
    <source>
        <dbReference type="ARBA" id="ARBA00022679"/>
    </source>
</evidence>
<evidence type="ECO:0000256" key="9">
    <source>
        <dbReference type="ARBA" id="ARBA00022824"/>
    </source>
</evidence>
<evidence type="ECO:0000256" key="11">
    <source>
        <dbReference type="ARBA" id="ARBA00023136"/>
    </source>
</evidence>
<dbReference type="InterPro" id="IPR036300">
    <property type="entry name" value="MIR_dom_sf"/>
</dbReference>
<evidence type="ECO:0000256" key="15">
    <source>
        <dbReference type="SAM" id="MobiDB-lite"/>
    </source>
</evidence>
<comment type="catalytic activity">
    <reaction evidence="13">
        <text>a di-trans,poly-cis-dolichyl beta-D-mannosyl phosphate + L-threonyl-[protein] = 3-O-(alpha-D-mannosyl)-L-threonyl-[protein] + a di-trans,poly-cis-dolichyl phosphate + H(+)</text>
        <dbReference type="Rhea" id="RHEA:53396"/>
        <dbReference type="Rhea" id="RHEA-COMP:11060"/>
        <dbReference type="Rhea" id="RHEA-COMP:13547"/>
        <dbReference type="Rhea" id="RHEA-COMP:19498"/>
        <dbReference type="Rhea" id="RHEA-COMP:19501"/>
        <dbReference type="ChEBI" id="CHEBI:15378"/>
        <dbReference type="ChEBI" id="CHEBI:30013"/>
        <dbReference type="ChEBI" id="CHEBI:57683"/>
        <dbReference type="ChEBI" id="CHEBI:58211"/>
        <dbReference type="ChEBI" id="CHEBI:137323"/>
        <dbReference type="EC" id="2.4.1.109"/>
    </reaction>
</comment>
<organism evidence="18 19">
    <name type="scientific">Ephemerocybe angulata</name>
    <dbReference type="NCBI Taxonomy" id="980116"/>
    <lineage>
        <taxon>Eukaryota</taxon>
        <taxon>Fungi</taxon>
        <taxon>Dikarya</taxon>
        <taxon>Basidiomycota</taxon>
        <taxon>Agaricomycotina</taxon>
        <taxon>Agaricomycetes</taxon>
        <taxon>Agaricomycetidae</taxon>
        <taxon>Agaricales</taxon>
        <taxon>Agaricineae</taxon>
        <taxon>Psathyrellaceae</taxon>
        <taxon>Ephemerocybe</taxon>
    </lineage>
</organism>
<dbReference type="Pfam" id="PF02815">
    <property type="entry name" value="MIR"/>
    <property type="match status" value="1"/>
</dbReference>
<comment type="caution">
    <text evidence="18">The sequence shown here is derived from an EMBL/GenBank/DDBJ whole genome shotgun (WGS) entry which is preliminary data.</text>
</comment>
<dbReference type="FunFam" id="2.80.10.50:FF:000034">
    <property type="entry name" value="Dolichyl-phosphate-mannose-protein mannosyltransferase 1"/>
    <property type="match status" value="1"/>
</dbReference>
<feature type="compositionally biased region" description="Basic and acidic residues" evidence="15">
    <location>
        <begin position="824"/>
        <end position="839"/>
    </location>
</feature>
<sequence length="1008" mass="112151">MSFSGNVRARRPASPPAGLSHSSGHSTNTSVPSSSTDKQSQRFPHPREEHLDADARRAAASKGFGPASARHGGKHFPTGGISVSSGELKLLFAIVVVACAVRMFRLSKPNSVVFDEVHFGKFAGKYIKTQYYVDVHPPLAKLLITLAGWLFGYDGNFDFKDIGKLYENVPYVAMRMLPAGLGVATVPLAYLTLRALDCRASTALMGSLFLTFENGLITQSRHILLDSPLVFFTALTIFLWTGFCNEDKHKPFTTSWWAWLSLSGLSLGAVLSCKWVGLFTYATIGFHTVFQLWNLLGDLRITPRLWMRHFIARAICLILIPIWFYMAIFSIHFAILQNSGDGDGFMSSEFQHTLKGRGMADTFADVAIGSKVTIRHLNTQGGYLHSHAHNYPTGSKQQQITLYPHRDHNNEFLLLNATQTGASGDPAVDWLAEDISYVTSGARIKLRHIATEKHVHSHDHRPPVSDVDFQNEVSAYGLKGFIGDANDDWIVEIYEGDKRDKESHKRVRTLRTHFRLRHALQGCYLFSHKVKLPEWGYEQQEVTCNKNAVMANSLWFVETATNEKLPADAPKVNYRRPGFLSKFWELQKVMWTTNAGLTDRHTYDSRPDSWPLLRRGINFWVKDHHQIYLIGNPLVWYLSTLAVAAYIAVRGFLILRAKRGYRDFDNTKVVKYDSLCGFFFMGWSLHYFPFYLMQRQLFLHHYFPALYFAVLLSCGVFDLLTSSLRPRIRLQIAVVIILLAIWNFWILSPLAYGGDWTRGKCEKAKWLKTWDFGCNEFHTDIAQYNIAIASTPQKSSVPASFATAVDGNANHAAKESTSAISNENKAEPGKDAFEGRPADEVPVSSGAPGGPGGVVKQEEEKVVSTVTKEGEKEKEEEEKKGPVSAPAAEDKVEELKTGESRKEDVKSVEAEAPKEAVKEAEVKTGEVKEAAKEDEKKEEVPVVKEDEKKDSESATSSSSSASSSSTSTEAAETEAAPKKAAGPLDQVEMEAAKVAEELYPEAVAGAAA</sequence>
<evidence type="ECO:0000313" key="18">
    <source>
        <dbReference type="EMBL" id="KAF6754140.1"/>
    </source>
</evidence>
<evidence type="ECO:0000256" key="12">
    <source>
        <dbReference type="ARBA" id="ARBA00023180"/>
    </source>
</evidence>
<dbReference type="InterPro" id="IPR003342">
    <property type="entry name" value="ArnT-like_N"/>
</dbReference>
<dbReference type="GO" id="GO:0004169">
    <property type="term" value="F:dolichyl-phosphate-mannose-protein mannosyltransferase activity"/>
    <property type="evidence" value="ECO:0007669"/>
    <property type="project" value="UniProtKB-EC"/>
</dbReference>
<evidence type="ECO:0000259" key="17">
    <source>
        <dbReference type="PROSITE" id="PS50919"/>
    </source>
</evidence>
<keyword evidence="6 18" id="KW-0808">Transferase</keyword>
<dbReference type="InterPro" id="IPR016093">
    <property type="entry name" value="MIR_motif"/>
</dbReference>
<dbReference type="Pfam" id="PF02366">
    <property type="entry name" value="PMT"/>
    <property type="match status" value="1"/>
</dbReference>
<dbReference type="Gene3D" id="2.80.10.50">
    <property type="match status" value="1"/>
</dbReference>
<evidence type="ECO:0000256" key="5">
    <source>
        <dbReference type="ARBA" id="ARBA00022676"/>
    </source>
</evidence>
<keyword evidence="11 16" id="KW-0472">Membrane</keyword>
<accession>A0A8H6HVT4</accession>
<keyword evidence="10 16" id="KW-1133">Transmembrane helix</keyword>
<evidence type="ECO:0000256" key="1">
    <source>
        <dbReference type="ARBA" id="ARBA00004477"/>
    </source>
</evidence>
<comment type="catalytic activity">
    <reaction evidence="14">
        <text>a di-trans,poly-cis-dolichyl beta-D-mannosyl phosphate + L-seryl-[protein] = 3-O-(alpha-D-mannosyl)-L-seryl-[protein] + a di-trans,poly-cis-dolichyl phosphate + H(+)</text>
        <dbReference type="Rhea" id="RHEA:17377"/>
        <dbReference type="Rhea" id="RHEA-COMP:9863"/>
        <dbReference type="Rhea" id="RHEA-COMP:13546"/>
        <dbReference type="Rhea" id="RHEA-COMP:19498"/>
        <dbReference type="Rhea" id="RHEA-COMP:19501"/>
        <dbReference type="ChEBI" id="CHEBI:15378"/>
        <dbReference type="ChEBI" id="CHEBI:29999"/>
        <dbReference type="ChEBI" id="CHEBI:57683"/>
        <dbReference type="ChEBI" id="CHEBI:58211"/>
        <dbReference type="ChEBI" id="CHEBI:137321"/>
        <dbReference type="EC" id="2.4.1.109"/>
    </reaction>
</comment>
<feature type="transmembrane region" description="Helical" evidence="16">
    <location>
        <begin position="634"/>
        <end position="655"/>
    </location>
</feature>
<evidence type="ECO:0000256" key="4">
    <source>
        <dbReference type="ARBA" id="ARBA00012839"/>
    </source>
</evidence>
<dbReference type="EMBL" id="JACGCI010000036">
    <property type="protein sequence ID" value="KAF6754140.1"/>
    <property type="molecule type" value="Genomic_DNA"/>
</dbReference>
<protein>
    <recommendedName>
        <fullName evidence="4">dolichyl-phosphate-mannose--protein mannosyltransferase</fullName>
        <ecNumber evidence="4">2.4.1.109</ecNumber>
    </recommendedName>
</protein>
<feature type="compositionally biased region" description="Polar residues" evidence="15">
    <location>
        <begin position="20"/>
        <end position="42"/>
    </location>
</feature>
<feature type="domain" description="MIR" evidence="17">
    <location>
        <begin position="504"/>
        <end position="560"/>
    </location>
</feature>
<dbReference type="InterPro" id="IPR032421">
    <property type="entry name" value="PMT_4TMC"/>
</dbReference>
<dbReference type="SMART" id="SM00472">
    <property type="entry name" value="MIR"/>
    <property type="match status" value="3"/>
</dbReference>
<evidence type="ECO:0000313" key="19">
    <source>
        <dbReference type="Proteomes" id="UP000521943"/>
    </source>
</evidence>
<feature type="domain" description="MIR" evidence="17">
    <location>
        <begin position="435"/>
        <end position="494"/>
    </location>
</feature>
<feature type="transmembrane region" description="Helical" evidence="16">
    <location>
        <begin position="131"/>
        <end position="152"/>
    </location>
</feature>
<keyword evidence="5 18" id="KW-0328">Glycosyltransferase</keyword>
<dbReference type="Proteomes" id="UP000521943">
    <property type="component" value="Unassembled WGS sequence"/>
</dbReference>
<dbReference type="UniPathway" id="UPA00378"/>
<reference evidence="18 19" key="1">
    <citation type="submission" date="2020-07" db="EMBL/GenBank/DDBJ databases">
        <title>Comparative genomics of pyrophilous fungi reveals a link between fire events and developmental genes.</title>
        <authorList>
            <consortium name="DOE Joint Genome Institute"/>
            <person name="Steindorff A.S."/>
            <person name="Carver A."/>
            <person name="Calhoun S."/>
            <person name="Stillman K."/>
            <person name="Liu H."/>
            <person name="Lipzen A."/>
            <person name="Pangilinan J."/>
            <person name="Labutti K."/>
            <person name="Bruns T.D."/>
            <person name="Grigoriev I.V."/>
        </authorList>
    </citation>
    <scope>NUCLEOTIDE SEQUENCE [LARGE SCALE GENOMIC DNA]</scope>
    <source>
        <strain evidence="18 19">CBS 144469</strain>
    </source>
</reference>
<comment type="similarity">
    <text evidence="3">Belongs to the glycosyltransferase 39 family.</text>
</comment>
<feature type="compositionally biased region" description="Basic and acidic residues" evidence="15">
    <location>
        <begin position="856"/>
        <end position="881"/>
    </location>
</feature>